<dbReference type="CDD" id="cd05573">
    <property type="entry name" value="STKc_ROCK_NDR_like"/>
    <property type="match status" value="1"/>
</dbReference>
<dbReference type="GO" id="GO:0005524">
    <property type="term" value="F:ATP binding"/>
    <property type="evidence" value="ECO:0007669"/>
    <property type="project" value="UniProtKB-UniRule"/>
</dbReference>
<dbReference type="Gene3D" id="1.10.510.10">
    <property type="entry name" value="Transferase(Phosphotransferase) domain 1"/>
    <property type="match status" value="1"/>
</dbReference>
<dbReference type="PROSITE" id="PS51285">
    <property type="entry name" value="AGC_KINASE_CTER"/>
    <property type="match status" value="1"/>
</dbReference>
<dbReference type="PROSITE" id="PS00107">
    <property type="entry name" value="PROTEIN_KINASE_ATP"/>
    <property type="match status" value="1"/>
</dbReference>
<gene>
    <name evidence="14" type="ORF">cubi_00118</name>
</gene>
<dbReference type="InterPro" id="IPR000719">
    <property type="entry name" value="Prot_kinase_dom"/>
</dbReference>
<evidence type="ECO:0000256" key="10">
    <source>
        <dbReference type="PROSITE-ProRule" id="PRU10141"/>
    </source>
</evidence>
<evidence type="ECO:0000313" key="15">
    <source>
        <dbReference type="Proteomes" id="UP000186176"/>
    </source>
</evidence>
<dbReference type="AlphaFoldDB" id="A0A1J4MNW5"/>
<evidence type="ECO:0000259" key="12">
    <source>
        <dbReference type="PROSITE" id="PS50011"/>
    </source>
</evidence>
<dbReference type="GO" id="GO:0004674">
    <property type="term" value="F:protein serine/threonine kinase activity"/>
    <property type="evidence" value="ECO:0007669"/>
    <property type="project" value="UniProtKB-KW"/>
</dbReference>
<dbReference type="InterPro" id="IPR017441">
    <property type="entry name" value="Protein_kinase_ATP_BS"/>
</dbReference>
<evidence type="ECO:0000256" key="11">
    <source>
        <dbReference type="SAM" id="MobiDB-lite"/>
    </source>
</evidence>
<feature type="domain" description="AGC-kinase C-terminal" evidence="13">
    <location>
        <begin position="466"/>
        <end position="519"/>
    </location>
</feature>
<evidence type="ECO:0000256" key="3">
    <source>
        <dbReference type="ARBA" id="ARBA00022553"/>
    </source>
</evidence>
<keyword evidence="6" id="KW-0418">Kinase</keyword>
<dbReference type="InterPro" id="IPR050236">
    <property type="entry name" value="Ser_Thr_kinase_AGC"/>
</dbReference>
<evidence type="ECO:0000313" key="14">
    <source>
        <dbReference type="EMBL" id="OII74565.1"/>
    </source>
</evidence>
<evidence type="ECO:0000256" key="1">
    <source>
        <dbReference type="ARBA" id="ARBA00012513"/>
    </source>
</evidence>
<protein>
    <recommendedName>
        <fullName evidence="1">non-specific serine/threonine protein kinase</fullName>
        <ecNumber evidence="1">2.7.11.1</ecNumber>
    </recommendedName>
</protein>
<dbReference type="PROSITE" id="PS50011">
    <property type="entry name" value="PROTEIN_KINASE_DOM"/>
    <property type="match status" value="1"/>
</dbReference>
<dbReference type="GO" id="GO:0007010">
    <property type="term" value="P:cytoskeleton organization"/>
    <property type="evidence" value="ECO:0007669"/>
    <property type="project" value="UniProtKB-ARBA"/>
</dbReference>
<evidence type="ECO:0000256" key="8">
    <source>
        <dbReference type="ARBA" id="ARBA00047899"/>
    </source>
</evidence>
<feature type="region of interest" description="Disordered" evidence="11">
    <location>
        <begin position="720"/>
        <end position="747"/>
    </location>
</feature>
<keyword evidence="7 10" id="KW-0067">ATP-binding</keyword>
<evidence type="ECO:0000256" key="5">
    <source>
        <dbReference type="ARBA" id="ARBA00022741"/>
    </source>
</evidence>
<feature type="region of interest" description="Disordered" evidence="11">
    <location>
        <begin position="606"/>
        <end position="651"/>
    </location>
</feature>
<feature type="compositionally biased region" description="Polar residues" evidence="11">
    <location>
        <begin position="44"/>
        <end position="53"/>
    </location>
</feature>
<keyword evidence="5 10" id="KW-0547">Nucleotide-binding</keyword>
<evidence type="ECO:0000256" key="4">
    <source>
        <dbReference type="ARBA" id="ARBA00022679"/>
    </source>
</evidence>
<dbReference type="Proteomes" id="UP000186176">
    <property type="component" value="Unassembled WGS sequence"/>
</dbReference>
<accession>A0A1J4MNW5</accession>
<feature type="compositionally biased region" description="Polar residues" evidence="11">
    <location>
        <begin position="639"/>
        <end position="651"/>
    </location>
</feature>
<evidence type="ECO:0000256" key="6">
    <source>
        <dbReference type="ARBA" id="ARBA00022777"/>
    </source>
</evidence>
<organism evidence="14 15">
    <name type="scientific">Cryptosporidium ubiquitum</name>
    <dbReference type="NCBI Taxonomy" id="857276"/>
    <lineage>
        <taxon>Eukaryota</taxon>
        <taxon>Sar</taxon>
        <taxon>Alveolata</taxon>
        <taxon>Apicomplexa</taxon>
        <taxon>Conoidasida</taxon>
        <taxon>Coccidia</taxon>
        <taxon>Eucoccidiorida</taxon>
        <taxon>Eimeriorina</taxon>
        <taxon>Cryptosporidiidae</taxon>
        <taxon>Cryptosporidium</taxon>
    </lineage>
</organism>
<dbReference type="SMART" id="SM00220">
    <property type="entry name" value="S_TKc"/>
    <property type="match status" value="1"/>
</dbReference>
<dbReference type="Gene3D" id="3.30.200.20">
    <property type="entry name" value="Phosphorylase Kinase, domain 1"/>
    <property type="match status" value="1"/>
</dbReference>
<name>A0A1J4MNW5_9CRYT</name>
<evidence type="ECO:0000259" key="13">
    <source>
        <dbReference type="PROSITE" id="PS51285"/>
    </source>
</evidence>
<dbReference type="GeneID" id="39976911"/>
<dbReference type="Pfam" id="PF00069">
    <property type="entry name" value="Pkinase"/>
    <property type="match status" value="1"/>
</dbReference>
<feature type="compositionally biased region" description="Polar residues" evidence="11">
    <location>
        <begin position="724"/>
        <end position="735"/>
    </location>
</feature>
<dbReference type="FunFam" id="1.10.510.10:FF:000024">
    <property type="entry name" value="Probable serine/threonine-protein kinase cot-1"/>
    <property type="match status" value="1"/>
</dbReference>
<dbReference type="RefSeq" id="XP_028875711.1">
    <property type="nucleotide sequence ID" value="XM_029017132.1"/>
</dbReference>
<comment type="caution">
    <text evidence="14">The sequence shown here is derived from an EMBL/GenBank/DDBJ whole genome shotgun (WGS) entry which is preliminary data.</text>
</comment>
<proteinExistence type="predicted"/>
<dbReference type="SUPFAM" id="SSF56112">
    <property type="entry name" value="Protein kinase-like (PK-like)"/>
    <property type="match status" value="1"/>
</dbReference>
<dbReference type="GO" id="GO:0035556">
    <property type="term" value="P:intracellular signal transduction"/>
    <property type="evidence" value="ECO:0007669"/>
    <property type="project" value="TreeGrafter"/>
</dbReference>
<sequence length="765" mass="86633">MVLDWSLCSTSRSSNDSRKIHSKTNNLSNAREPNSSLNKKEIPTRSNVSSSLGQAIRIENKNRHPFLKKSTSSKETPRISPETNLKQNSKEKLKELPSSSNIGKNLESEERYCCSCKKKISSKEIDEDSVEYHRKIFSLRRNVALDDFHTVSIIGQGGYSIVRLVFDIHTGHVYALKQAKKNQLMSNQSQYDNLENLIEIDINSSQKQVEGKQTLNTGLMLNTEISLMYSSDSPWINKLYYYWEDNHFYYMLMEYMPGGDLMRHLIDLHTFDEETAKFYIAELLLALDYLNSVQGHIHRDIKPDNILLDVDGHIKLIDFGLSKKIFQSKQKPFVSNASINSSFQSDDSTSIDPHKVLIHDQNFHAGTPDYMAPEIHRGDPYSISVDLWSVGIILFEMLFGGPPLSDPGQNSLITRNKVMNWDKHFYLPSEHHKYSEDAMDFICSLVCEPSQRIKSAREAMKHPFFKEIDFSTIRLQKPPIIPKVKHKLDHSNFDKFPDNLITSFYNSAKVSASVLNPNISEEINFNSCNNSRIHGENLISEFFPNSIVPGMNKLSISQNIIENCSIPMVNSSKIPICTPKRSYLPLISNLSSPVSNHTTASSWKQINSSPIFQTPRKPSPLSNNNSSPNISLNSNKLPQSHSFSQISGKSNHSNFSNPIIKSPCIPQPYNALTHIDKISSNLSKSTLENLKAGTTTPSSGLFSRNIGSSNNHKFLTFKERKSSENVANRQTQKPNTPLFPQRSTSSSITRNNQDIVNILRKKNII</sequence>
<evidence type="ECO:0000256" key="2">
    <source>
        <dbReference type="ARBA" id="ARBA00022527"/>
    </source>
</evidence>
<evidence type="ECO:0000256" key="7">
    <source>
        <dbReference type="ARBA" id="ARBA00022840"/>
    </source>
</evidence>
<dbReference type="VEuPathDB" id="CryptoDB:cubi_00118"/>
<comment type="catalytic activity">
    <reaction evidence="9">
        <text>L-seryl-[protein] + ATP = O-phospho-L-seryl-[protein] + ADP + H(+)</text>
        <dbReference type="Rhea" id="RHEA:17989"/>
        <dbReference type="Rhea" id="RHEA-COMP:9863"/>
        <dbReference type="Rhea" id="RHEA-COMP:11604"/>
        <dbReference type="ChEBI" id="CHEBI:15378"/>
        <dbReference type="ChEBI" id="CHEBI:29999"/>
        <dbReference type="ChEBI" id="CHEBI:30616"/>
        <dbReference type="ChEBI" id="CHEBI:83421"/>
        <dbReference type="ChEBI" id="CHEBI:456216"/>
        <dbReference type="EC" id="2.7.11.1"/>
    </reaction>
</comment>
<dbReference type="PANTHER" id="PTHR24356">
    <property type="entry name" value="SERINE/THREONINE-PROTEIN KINASE"/>
    <property type="match status" value="1"/>
</dbReference>
<keyword evidence="2" id="KW-0723">Serine/threonine-protein kinase</keyword>
<dbReference type="InterPro" id="IPR000961">
    <property type="entry name" value="AGC-kinase_C"/>
</dbReference>
<feature type="compositionally biased region" description="Polar residues" evidence="11">
    <location>
        <begin position="23"/>
        <end position="37"/>
    </location>
</feature>
<reference evidence="14 15" key="1">
    <citation type="submission" date="2016-10" db="EMBL/GenBank/DDBJ databases">
        <title>Reductive evolution of mitochondrial metabolism and differential evolution of invasion-related proteins in Cryptosporidium.</title>
        <authorList>
            <person name="Liu S."/>
            <person name="Roellig D.M."/>
            <person name="Guo Y."/>
            <person name="Li N."/>
            <person name="Frace M.A."/>
            <person name="Tang K."/>
            <person name="Zhang L."/>
            <person name="Feng Y."/>
            <person name="Xiao L."/>
        </authorList>
    </citation>
    <scope>NUCLEOTIDE SEQUENCE [LARGE SCALE GENOMIC DNA]</scope>
    <source>
        <strain evidence="14">39726</strain>
    </source>
</reference>
<dbReference type="OrthoDB" id="63267at2759"/>
<evidence type="ECO:0000256" key="9">
    <source>
        <dbReference type="ARBA" id="ARBA00048679"/>
    </source>
</evidence>
<feature type="binding site" evidence="10">
    <location>
        <position position="177"/>
    </location>
    <ligand>
        <name>ATP</name>
        <dbReference type="ChEBI" id="CHEBI:30616"/>
    </ligand>
</feature>
<feature type="region of interest" description="Disordered" evidence="11">
    <location>
        <begin position="1"/>
        <end position="102"/>
    </location>
</feature>
<dbReference type="InterPro" id="IPR011009">
    <property type="entry name" value="Kinase-like_dom_sf"/>
</dbReference>
<dbReference type="SMART" id="SM00133">
    <property type="entry name" value="S_TK_X"/>
    <property type="match status" value="1"/>
</dbReference>
<comment type="catalytic activity">
    <reaction evidence="8">
        <text>L-threonyl-[protein] + ATP = O-phospho-L-threonyl-[protein] + ADP + H(+)</text>
        <dbReference type="Rhea" id="RHEA:46608"/>
        <dbReference type="Rhea" id="RHEA-COMP:11060"/>
        <dbReference type="Rhea" id="RHEA-COMP:11605"/>
        <dbReference type="ChEBI" id="CHEBI:15378"/>
        <dbReference type="ChEBI" id="CHEBI:30013"/>
        <dbReference type="ChEBI" id="CHEBI:30616"/>
        <dbReference type="ChEBI" id="CHEBI:61977"/>
        <dbReference type="ChEBI" id="CHEBI:456216"/>
        <dbReference type="EC" id="2.7.11.1"/>
    </reaction>
</comment>
<feature type="compositionally biased region" description="Low complexity" evidence="11">
    <location>
        <begin position="619"/>
        <end position="638"/>
    </location>
</feature>
<keyword evidence="15" id="KW-1185">Reference proteome</keyword>
<keyword evidence="4" id="KW-0808">Transferase</keyword>
<dbReference type="PANTHER" id="PTHR24356:SF1">
    <property type="entry name" value="SERINE_THREONINE-PROTEIN KINASE GREATWALL"/>
    <property type="match status" value="1"/>
</dbReference>
<feature type="domain" description="Protein kinase" evidence="12">
    <location>
        <begin position="148"/>
        <end position="465"/>
    </location>
</feature>
<dbReference type="EMBL" id="LRBP01000009">
    <property type="protein sequence ID" value="OII74565.1"/>
    <property type="molecule type" value="Genomic_DNA"/>
</dbReference>
<dbReference type="EC" id="2.7.11.1" evidence="1"/>
<keyword evidence="3" id="KW-0597">Phosphoprotein</keyword>